<dbReference type="Proteomes" id="UP001642260">
    <property type="component" value="Unassembled WGS sequence"/>
</dbReference>
<evidence type="ECO:0000313" key="1">
    <source>
        <dbReference type="EMBL" id="CAH8385449.1"/>
    </source>
</evidence>
<dbReference type="AlphaFoldDB" id="A0ABC8LPM1"/>
<keyword evidence="2" id="KW-1185">Reference proteome</keyword>
<accession>A0ABC8LPM1</accession>
<reference evidence="1 2" key="1">
    <citation type="submission" date="2022-03" db="EMBL/GenBank/DDBJ databases">
        <authorList>
            <person name="Macdonald S."/>
            <person name="Ahmed S."/>
            <person name="Newling K."/>
        </authorList>
    </citation>
    <scope>NUCLEOTIDE SEQUENCE [LARGE SCALE GENOMIC DNA]</scope>
</reference>
<evidence type="ECO:0000313" key="2">
    <source>
        <dbReference type="Proteomes" id="UP001642260"/>
    </source>
</evidence>
<protein>
    <submittedName>
        <fullName evidence="1">Uncharacterized protein</fullName>
    </submittedName>
</protein>
<name>A0ABC8LPM1_ERUVS</name>
<gene>
    <name evidence="1" type="ORF">ERUC_LOCUS37932</name>
</gene>
<comment type="caution">
    <text evidence="1">The sequence shown here is derived from an EMBL/GenBank/DDBJ whole genome shotgun (WGS) entry which is preliminary data.</text>
</comment>
<dbReference type="EMBL" id="CAKOAT010665154">
    <property type="protein sequence ID" value="CAH8385449.1"/>
    <property type="molecule type" value="Genomic_DNA"/>
</dbReference>
<proteinExistence type="predicted"/>
<sequence length="58" mass="6729">MEEVVVPMKYETFDPNLGVEITRAYLRETKPLTKDNRSAAACIHPHSLMRESVREPRD</sequence>
<organism evidence="1 2">
    <name type="scientific">Eruca vesicaria subsp. sativa</name>
    <name type="common">Garden rocket</name>
    <name type="synonym">Eruca sativa</name>
    <dbReference type="NCBI Taxonomy" id="29727"/>
    <lineage>
        <taxon>Eukaryota</taxon>
        <taxon>Viridiplantae</taxon>
        <taxon>Streptophyta</taxon>
        <taxon>Embryophyta</taxon>
        <taxon>Tracheophyta</taxon>
        <taxon>Spermatophyta</taxon>
        <taxon>Magnoliopsida</taxon>
        <taxon>eudicotyledons</taxon>
        <taxon>Gunneridae</taxon>
        <taxon>Pentapetalae</taxon>
        <taxon>rosids</taxon>
        <taxon>malvids</taxon>
        <taxon>Brassicales</taxon>
        <taxon>Brassicaceae</taxon>
        <taxon>Brassiceae</taxon>
        <taxon>Eruca</taxon>
    </lineage>
</organism>